<dbReference type="AlphaFoldDB" id="A0A7M3MEL3"/>
<dbReference type="Gene3D" id="3.30.700.10">
    <property type="entry name" value="Glycoprotein, Type 4 Pilin"/>
    <property type="match status" value="1"/>
</dbReference>
<evidence type="ECO:0000256" key="2">
    <source>
        <dbReference type="SAM" id="Phobius"/>
    </source>
</evidence>
<reference evidence="3 4" key="1">
    <citation type="submission" date="2018-06" db="EMBL/GenBank/DDBJ databases">
        <title>Complete genome of Desulfovibrio indonesiensis P37SLT.</title>
        <authorList>
            <person name="Crispim J.S."/>
            <person name="Vidigal P.M.P."/>
            <person name="Silva L.C.F."/>
            <person name="Laguardia C.N."/>
            <person name="Araujo L.C."/>
            <person name="Dias R.S."/>
            <person name="Sousa M.P."/>
            <person name="Paula S.O."/>
            <person name="Silva C."/>
        </authorList>
    </citation>
    <scope>NUCLEOTIDE SEQUENCE [LARGE SCALE GENOMIC DNA]</scope>
    <source>
        <strain evidence="3 4">P37SLT</strain>
    </source>
</reference>
<evidence type="ECO:0000313" key="4">
    <source>
        <dbReference type="Proteomes" id="UP000448292"/>
    </source>
</evidence>
<proteinExistence type="predicted"/>
<feature type="transmembrane region" description="Helical" evidence="2">
    <location>
        <begin position="29"/>
        <end position="48"/>
    </location>
</feature>
<dbReference type="OrthoDB" id="1805755at2"/>
<keyword evidence="2" id="KW-1133">Transmembrane helix</keyword>
<evidence type="ECO:0000256" key="1">
    <source>
        <dbReference type="SAM" id="MobiDB-lite"/>
    </source>
</evidence>
<dbReference type="SUPFAM" id="SSF54523">
    <property type="entry name" value="Pili subunits"/>
    <property type="match status" value="1"/>
</dbReference>
<keyword evidence="4" id="KW-1185">Reference proteome</keyword>
<keyword evidence="2" id="KW-0472">Membrane</keyword>
<gene>
    <name evidence="3" type="ORF">DPQ33_10985</name>
</gene>
<evidence type="ECO:0008006" key="5">
    <source>
        <dbReference type="Google" id="ProtNLM"/>
    </source>
</evidence>
<dbReference type="EMBL" id="QMIE01000009">
    <property type="protein sequence ID" value="TVM16920.1"/>
    <property type="molecule type" value="Genomic_DNA"/>
</dbReference>
<dbReference type="Gene3D" id="2.10.10.90">
    <property type="match status" value="1"/>
</dbReference>
<feature type="region of interest" description="Disordered" evidence="1">
    <location>
        <begin position="1"/>
        <end position="20"/>
    </location>
</feature>
<accession>A0A7M3MEL3</accession>
<evidence type="ECO:0000313" key="3">
    <source>
        <dbReference type="EMBL" id="TVM16920.1"/>
    </source>
</evidence>
<comment type="caution">
    <text evidence="3">The sequence shown here is derived from an EMBL/GenBank/DDBJ whole genome shotgun (WGS) entry which is preliminary data.</text>
</comment>
<protein>
    <recommendedName>
        <fullName evidence="5">Prepilin-type N-terminal cleavage/methylation domain-containing protein</fullName>
    </recommendedName>
</protein>
<sequence>MNVADYPSPGRSPCPSQRGGSQGMTLMELIIVIGILGVLTAMVLPISAGMDNHAKREKTLALFEALRFAVLGAPNSFDDRGDRVIGGYVGDFGKLPDLYVFNWDSGSSGFVHPNDGSDYPMQTNNNGTDVKVAWGDAPGDDAAMPVGLWETSLKTEGVTENGGFVEIVEAANWNGPYVVLPVDNYANDDDLFEFKPSPSGAAEKQNNRRFLLRQGRKNRLLDGWGSALVVYRAGKDRNNDGYGDDLYAISAGPDRQIDFSFDPEDPLRDASGNVLSANADNIILKIAATEWRLDDQKIASTRRVLDALKTGVAGRSGTITDGVLQPNGFIADIGTLEPLAGSVVKHGSGVYSCLLRHESTTGNAPGISASHWNLISPDTSGYAFAPTWKEGRKYYAPQPELLYINYDYVLHDGVHYRCAADSCSGAPSAASTNWIADNGFADQPWVQTYVSTRDYTSQVLPAWEFNSTVGLGAGWRGPYAPLGSEILTDAWGNAVNFAVDLGGDTAGQPKELRIFSPGPDGAADEGDVFNATLAGNQDNVFVSIFRNEYEMPVVVDIEGSSGSGWGDVTISDNDFVELVRVENGLLRSRHVAASSDGASWRVSFTGAQEDWNDIPSENLSHYADWGLSTVDTTPPDNAPWLSIGSCFVFLRDDSYTTDNATYHACPSRSESRDGSDMQGPPGYAAHVIIHPGTSPRVSLGPKP</sequence>
<dbReference type="NCBIfam" id="TIGR02532">
    <property type="entry name" value="IV_pilin_GFxxxE"/>
    <property type="match status" value="1"/>
</dbReference>
<organism evidence="3 4">
    <name type="scientific">Oceanidesulfovibrio indonesiensis</name>
    <dbReference type="NCBI Taxonomy" id="54767"/>
    <lineage>
        <taxon>Bacteria</taxon>
        <taxon>Pseudomonadati</taxon>
        <taxon>Thermodesulfobacteriota</taxon>
        <taxon>Desulfovibrionia</taxon>
        <taxon>Desulfovibrionales</taxon>
        <taxon>Desulfovibrionaceae</taxon>
        <taxon>Oceanidesulfovibrio</taxon>
    </lineage>
</organism>
<dbReference type="Proteomes" id="UP000448292">
    <property type="component" value="Unassembled WGS sequence"/>
</dbReference>
<name>A0A7M3MEL3_9BACT</name>
<keyword evidence="2" id="KW-0812">Transmembrane</keyword>
<dbReference type="InterPro" id="IPR045584">
    <property type="entry name" value="Pilin-like"/>
</dbReference>
<dbReference type="InterPro" id="IPR012902">
    <property type="entry name" value="N_methyl_site"/>
</dbReference>